<dbReference type="OrthoDB" id="10057795at2759"/>
<name>A0A2A6B610_PRIPA</name>
<sequence length="136" mass="15258">MAPRMSARDLKTANDAFHRFNKNVGASNAFHLFNKSWAKVVTKISEALNVLSGQAEVGEEAENGTTQGTRGDISSSISLLKERNKPKWEILRIVWSRDRNIIKIKREKAEKEEKISRLRLDRGDAIAETTSEGGHP</sequence>
<keyword evidence="2" id="KW-1185">Reference proteome</keyword>
<dbReference type="Proteomes" id="UP000005239">
    <property type="component" value="Unassembled WGS sequence"/>
</dbReference>
<evidence type="ECO:0000313" key="2">
    <source>
        <dbReference type="Proteomes" id="UP000005239"/>
    </source>
</evidence>
<dbReference type="EnsemblMetazoa" id="PPA43771.1">
    <property type="protein sequence ID" value="PPA43771.1"/>
    <property type="gene ID" value="WBGene00282140"/>
</dbReference>
<dbReference type="AlphaFoldDB" id="A0A2A6B610"/>
<reference evidence="1" key="2">
    <citation type="submission" date="2022-06" db="UniProtKB">
        <authorList>
            <consortium name="EnsemblMetazoa"/>
        </authorList>
    </citation>
    <scope>IDENTIFICATION</scope>
    <source>
        <strain evidence="1">PS312</strain>
    </source>
</reference>
<gene>
    <name evidence="1" type="primary">WBGene00282140</name>
</gene>
<evidence type="ECO:0000313" key="1">
    <source>
        <dbReference type="EnsemblMetazoa" id="PPA43771.1"/>
    </source>
</evidence>
<protein>
    <submittedName>
        <fullName evidence="1">Uncharacterized protein</fullName>
    </submittedName>
</protein>
<accession>A0A2A6B610</accession>
<reference evidence="2" key="1">
    <citation type="journal article" date="2008" name="Nat. Genet.">
        <title>The Pristionchus pacificus genome provides a unique perspective on nematode lifestyle and parasitism.</title>
        <authorList>
            <person name="Dieterich C."/>
            <person name="Clifton S.W."/>
            <person name="Schuster L.N."/>
            <person name="Chinwalla A."/>
            <person name="Delehaunty K."/>
            <person name="Dinkelacker I."/>
            <person name="Fulton L."/>
            <person name="Fulton R."/>
            <person name="Godfrey J."/>
            <person name="Minx P."/>
            <person name="Mitreva M."/>
            <person name="Roeseler W."/>
            <person name="Tian H."/>
            <person name="Witte H."/>
            <person name="Yang S.P."/>
            <person name="Wilson R.K."/>
            <person name="Sommer R.J."/>
        </authorList>
    </citation>
    <scope>NUCLEOTIDE SEQUENCE [LARGE SCALE GENOMIC DNA]</scope>
    <source>
        <strain evidence="2">PS312</strain>
    </source>
</reference>
<proteinExistence type="predicted"/>
<organism evidence="1 2">
    <name type="scientific">Pristionchus pacificus</name>
    <name type="common">Parasitic nematode worm</name>
    <dbReference type="NCBI Taxonomy" id="54126"/>
    <lineage>
        <taxon>Eukaryota</taxon>
        <taxon>Metazoa</taxon>
        <taxon>Ecdysozoa</taxon>
        <taxon>Nematoda</taxon>
        <taxon>Chromadorea</taxon>
        <taxon>Rhabditida</taxon>
        <taxon>Rhabditina</taxon>
        <taxon>Diplogasteromorpha</taxon>
        <taxon>Diplogasteroidea</taxon>
        <taxon>Neodiplogasteridae</taxon>
        <taxon>Pristionchus</taxon>
    </lineage>
</organism>
<accession>A0A8R1V160</accession>